<feature type="domain" description="Response regulatory" evidence="11">
    <location>
        <begin position="689"/>
        <end position="803"/>
    </location>
</feature>
<reference evidence="12 13" key="1">
    <citation type="submission" date="2023-01" db="EMBL/GenBank/DDBJ databases">
        <title>Novel diversity within Roseofilum (Cyanobacteria; Desertifilaceae) from marine benthic mats with descriptions of four novel species.</title>
        <authorList>
            <person name="Wang Y."/>
            <person name="Berthold D.E."/>
            <person name="Hu J."/>
            <person name="Lefler F.W."/>
            <person name="Laughinghouse H.D. IV."/>
        </authorList>
    </citation>
    <scope>NUCLEOTIDE SEQUENCE [LARGE SCALE GENOMIC DNA]</scope>
    <source>
        <strain evidence="12 13">BLCC-M143</strain>
    </source>
</reference>
<feature type="transmembrane region" description="Helical" evidence="9">
    <location>
        <begin position="20"/>
        <end position="44"/>
    </location>
</feature>
<dbReference type="RefSeq" id="WP_283758496.1">
    <property type="nucleotide sequence ID" value="NZ_JAQOSQ010000010.1"/>
</dbReference>
<keyword evidence="12" id="KW-0547">Nucleotide-binding</keyword>
<dbReference type="PANTHER" id="PTHR43047">
    <property type="entry name" value="TWO-COMPONENT HISTIDINE PROTEIN KINASE"/>
    <property type="match status" value="1"/>
</dbReference>
<feature type="coiled-coil region" evidence="8">
    <location>
        <begin position="56"/>
        <end position="83"/>
    </location>
</feature>
<keyword evidence="9" id="KW-0812">Transmembrane</keyword>
<dbReference type="Pfam" id="PF00072">
    <property type="entry name" value="Response_reg"/>
    <property type="match status" value="1"/>
</dbReference>
<dbReference type="PRINTS" id="PR00344">
    <property type="entry name" value="BCTRLSENSOR"/>
</dbReference>
<evidence type="ECO:0000313" key="13">
    <source>
        <dbReference type="Proteomes" id="UP001232992"/>
    </source>
</evidence>
<dbReference type="SUPFAM" id="SSF47384">
    <property type="entry name" value="Homodimeric domain of signal transducing histidine kinase"/>
    <property type="match status" value="1"/>
</dbReference>
<dbReference type="GO" id="GO:0005524">
    <property type="term" value="F:ATP binding"/>
    <property type="evidence" value="ECO:0007669"/>
    <property type="project" value="UniProtKB-KW"/>
</dbReference>
<evidence type="ECO:0000256" key="7">
    <source>
        <dbReference type="PROSITE-ProRule" id="PRU00169"/>
    </source>
</evidence>
<evidence type="ECO:0000256" key="9">
    <source>
        <dbReference type="SAM" id="Phobius"/>
    </source>
</evidence>
<evidence type="ECO:0000256" key="1">
    <source>
        <dbReference type="ARBA" id="ARBA00000085"/>
    </source>
</evidence>
<dbReference type="SUPFAM" id="SSF52172">
    <property type="entry name" value="CheY-like"/>
    <property type="match status" value="1"/>
</dbReference>
<dbReference type="SUPFAM" id="SSF55874">
    <property type="entry name" value="ATPase domain of HSP90 chaperone/DNA topoisomerase II/histidine kinase"/>
    <property type="match status" value="1"/>
</dbReference>
<name>A0ABT7BZE6_9CYAN</name>
<dbReference type="SMART" id="SM00448">
    <property type="entry name" value="REC"/>
    <property type="match status" value="1"/>
</dbReference>
<dbReference type="InterPro" id="IPR011006">
    <property type="entry name" value="CheY-like_superfamily"/>
</dbReference>
<keyword evidence="9" id="KW-0472">Membrane</keyword>
<keyword evidence="5" id="KW-0418">Kinase</keyword>
<dbReference type="SMART" id="SM00387">
    <property type="entry name" value="HATPase_c"/>
    <property type="match status" value="1"/>
</dbReference>
<evidence type="ECO:0000256" key="5">
    <source>
        <dbReference type="ARBA" id="ARBA00022777"/>
    </source>
</evidence>
<dbReference type="CDD" id="cd16922">
    <property type="entry name" value="HATPase_EvgS-ArcB-TorS-like"/>
    <property type="match status" value="1"/>
</dbReference>
<dbReference type="InterPro" id="IPR036097">
    <property type="entry name" value="HisK_dim/P_sf"/>
</dbReference>
<dbReference type="Proteomes" id="UP001232992">
    <property type="component" value="Unassembled WGS sequence"/>
</dbReference>
<protein>
    <recommendedName>
        <fullName evidence="2">histidine kinase</fullName>
        <ecNumber evidence="2">2.7.13.3</ecNumber>
    </recommendedName>
</protein>
<dbReference type="EMBL" id="JAQOSQ010000010">
    <property type="protein sequence ID" value="MDJ1183844.1"/>
    <property type="molecule type" value="Genomic_DNA"/>
</dbReference>
<sequence>MKSILKPSNSLLSSLRRRSIGSTLLLYVLGSALLGLGGMSYVFYTVLESRAKDDIQTQLRKEVAAIEGEMAEAEQMMQDLAATVPVLQSVGIEDPAAYEQVILSMFEQRSKLTMALGFGQSPYAIISDRETYWPYFFLDQNVPNQVGQPLPSPNTHIRQGDVCDVDDCFQEVYWTEPTALPRGETMWLEPYEWTGITMTTVIGPIFTSDNQLLGLSGLDMNVTALSARIQSPESWKNGYYAILSAAGNLLAYPPEPSQATALTNYADIPELKRVWEQISRESQGLLVADGYYLAYQRIERTGWLMLAAVPQSVVLTPVLTITLGAALGAGTILTVLVSLFVRRLNGRLKPILHECQAVMTRQSDREANHQPVPALQLSPNADELDVLNASFARMTAQLKTSFAELEARVEERTRELQIAMETADAANQAKSEFLANMSHELRTPLNGILGYAQILQRSSEVSQTDRKGIDVIRQAGTHLLTLINDVLDLAKIEARKLELVPKTVNLPSLLQGVAEVIRIKAEEKGLQFQAIISSRLPEGVYLDPKRLRQVLLNLLGNSTKFTDRGEITLIVKPLGFPQSSPEWDTPIVPVRFTVEDTGRGITPQQVERIFLPFEQVGGQQQRAEGTGLGLAITRQIVEMMGSKIQVSSELGKGSCFWFEVDLPISQNWQEKLRADTQGKILGYRGDRRKVLIVDDKAVNRMVMREVLELLGFAIAEAEDGEQGITQYQQFQPDLIITDLVMPTLDGFEFTRRIRKQDPEIIIIASSASVLEHDRDYSIAIGCNDFVVKPVDIDILLERIQIWLNLDWIYEEPVAPEEPVEYLYPPLEELKQLKYLARIGDFGGVDEEIERLRCLDATYNGFCDRLLSLADEFDESGILELLTHATPKPALSSL</sequence>
<dbReference type="CDD" id="cd18774">
    <property type="entry name" value="PDC2_HK_sensor"/>
    <property type="match status" value="1"/>
</dbReference>
<dbReference type="CDD" id="cd17546">
    <property type="entry name" value="REC_hyHK_CKI1_RcsC-like"/>
    <property type="match status" value="1"/>
</dbReference>
<dbReference type="Pfam" id="PF02518">
    <property type="entry name" value="HATPase_c"/>
    <property type="match status" value="1"/>
</dbReference>
<dbReference type="InterPro" id="IPR005467">
    <property type="entry name" value="His_kinase_dom"/>
</dbReference>
<dbReference type="Gene3D" id="1.10.287.130">
    <property type="match status" value="1"/>
</dbReference>
<keyword evidence="4" id="KW-0808">Transferase</keyword>
<keyword evidence="12" id="KW-0067">ATP-binding</keyword>
<evidence type="ECO:0000256" key="4">
    <source>
        <dbReference type="ARBA" id="ARBA00022679"/>
    </source>
</evidence>
<dbReference type="PANTHER" id="PTHR43047:SF64">
    <property type="entry name" value="HISTIDINE KINASE CONTAINING CHEY-HOMOLOGOUS RECEIVER DOMAIN AND PAS DOMAIN-RELATED"/>
    <property type="match status" value="1"/>
</dbReference>
<dbReference type="InterPro" id="IPR001789">
    <property type="entry name" value="Sig_transdc_resp-reg_receiver"/>
</dbReference>
<accession>A0ABT7BZE6</accession>
<dbReference type="Pfam" id="PF00512">
    <property type="entry name" value="HisKA"/>
    <property type="match status" value="1"/>
</dbReference>
<feature type="modified residue" description="4-aspartylphosphate" evidence="7">
    <location>
        <position position="738"/>
    </location>
</feature>
<evidence type="ECO:0000259" key="10">
    <source>
        <dbReference type="PROSITE" id="PS50109"/>
    </source>
</evidence>
<dbReference type="InterPro" id="IPR003594">
    <property type="entry name" value="HATPase_dom"/>
</dbReference>
<dbReference type="SMART" id="SM00388">
    <property type="entry name" value="HisKA"/>
    <property type="match status" value="1"/>
</dbReference>
<evidence type="ECO:0000259" key="11">
    <source>
        <dbReference type="PROSITE" id="PS50110"/>
    </source>
</evidence>
<dbReference type="PROSITE" id="PS50110">
    <property type="entry name" value="RESPONSE_REGULATORY"/>
    <property type="match status" value="1"/>
</dbReference>
<evidence type="ECO:0000313" key="12">
    <source>
        <dbReference type="EMBL" id="MDJ1183844.1"/>
    </source>
</evidence>
<keyword evidence="3 7" id="KW-0597">Phosphoprotein</keyword>
<dbReference type="Gene3D" id="3.40.50.2300">
    <property type="match status" value="1"/>
</dbReference>
<dbReference type="EC" id="2.7.13.3" evidence="2"/>
<keyword evidence="13" id="KW-1185">Reference proteome</keyword>
<comment type="caution">
    <text evidence="12">The sequence shown here is derived from an EMBL/GenBank/DDBJ whole genome shotgun (WGS) entry which is preliminary data.</text>
</comment>
<keyword evidence="8" id="KW-0175">Coiled coil</keyword>
<dbReference type="Gene3D" id="3.30.450.20">
    <property type="entry name" value="PAS domain"/>
    <property type="match status" value="1"/>
</dbReference>
<keyword evidence="6" id="KW-0902">Two-component regulatory system</keyword>
<evidence type="ECO:0000256" key="6">
    <source>
        <dbReference type="ARBA" id="ARBA00023012"/>
    </source>
</evidence>
<dbReference type="InterPro" id="IPR004358">
    <property type="entry name" value="Sig_transdc_His_kin-like_C"/>
</dbReference>
<feature type="domain" description="Histidine kinase" evidence="10">
    <location>
        <begin position="436"/>
        <end position="664"/>
    </location>
</feature>
<evidence type="ECO:0000256" key="2">
    <source>
        <dbReference type="ARBA" id="ARBA00012438"/>
    </source>
</evidence>
<dbReference type="InterPro" id="IPR036890">
    <property type="entry name" value="HATPase_C_sf"/>
</dbReference>
<evidence type="ECO:0000256" key="8">
    <source>
        <dbReference type="SAM" id="Coils"/>
    </source>
</evidence>
<gene>
    <name evidence="12" type="ORF">PMH09_11670</name>
</gene>
<dbReference type="CDD" id="cd00082">
    <property type="entry name" value="HisKA"/>
    <property type="match status" value="1"/>
</dbReference>
<dbReference type="PROSITE" id="PS50109">
    <property type="entry name" value="HIS_KIN"/>
    <property type="match status" value="1"/>
</dbReference>
<comment type="catalytic activity">
    <reaction evidence="1">
        <text>ATP + protein L-histidine = ADP + protein N-phospho-L-histidine.</text>
        <dbReference type="EC" id="2.7.13.3"/>
    </reaction>
</comment>
<evidence type="ECO:0000256" key="3">
    <source>
        <dbReference type="ARBA" id="ARBA00022553"/>
    </source>
</evidence>
<dbReference type="InterPro" id="IPR003661">
    <property type="entry name" value="HisK_dim/P_dom"/>
</dbReference>
<keyword evidence="9" id="KW-1133">Transmembrane helix</keyword>
<dbReference type="Gene3D" id="3.30.565.10">
    <property type="entry name" value="Histidine kinase-like ATPase, C-terminal domain"/>
    <property type="match status" value="1"/>
</dbReference>
<dbReference type="CDD" id="cd12913">
    <property type="entry name" value="PDC1_MCP_like"/>
    <property type="match status" value="1"/>
</dbReference>
<organism evidence="12 13">
    <name type="scientific">Roseofilum casamattae BLCC-M143</name>
    <dbReference type="NCBI Taxonomy" id="3022442"/>
    <lineage>
        <taxon>Bacteria</taxon>
        <taxon>Bacillati</taxon>
        <taxon>Cyanobacteriota</taxon>
        <taxon>Cyanophyceae</taxon>
        <taxon>Desertifilales</taxon>
        <taxon>Desertifilaceae</taxon>
        <taxon>Roseofilum</taxon>
        <taxon>Roseofilum casamattae</taxon>
    </lineage>
</organism>
<proteinExistence type="predicted"/>